<dbReference type="EMBL" id="BMAO01004474">
    <property type="protein sequence ID" value="GFQ94927.1"/>
    <property type="molecule type" value="Genomic_DNA"/>
</dbReference>
<evidence type="ECO:0000313" key="3">
    <source>
        <dbReference type="Proteomes" id="UP000887116"/>
    </source>
</evidence>
<reference evidence="2" key="1">
    <citation type="submission" date="2020-07" db="EMBL/GenBank/DDBJ databases">
        <title>Multicomponent nature underlies the extraordinary mechanical properties of spider dragline silk.</title>
        <authorList>
            <person name="Kono N."/>
            <person name="Nakamura H."/>
            <person name="Mori M."/>
            <person name="Yoshida Y."/>
            <person name="Ohtoshi R."/>
            <person name="Malay A.D."/>
            <person name="Moran D.A.P."/>
            <person name="Tomita M."/>
            <person name="Numata K."/>
            <person name="Arakawa K."/>
        </authorList>
    </citation>
    <scope>NUCLEOTIDE SEQUENCE</scope>
</reference>
<sequence length="95" mass="11114">MPSDCWFQIKAHEAHSEKKLLLHLPLSTSLSTIQESMSMSKRPRRTKKFENLLQLSHQMPPGDTQTSKNRYQRAGREGTRTRWKNPSTILEIHRS</sequence>
<proteinExistence type="predicted"/>
<dbReference type="Proteomes" id="UP000887116">
    <property type="component" value="Unassembled WGS sequence"/>
</dbReference>
<protein>
    <submittedName>
        <fullName evidence="2">Uncharacterized protein</fullName>
    </submittedName>
</protein>
<feature type="region of interest" description="Disordered" evidence="1">
    <location>
        <begin position="56"/>
        <end position="95"/>
    </location>
</feature>
<comment type="caution">
    <text evidence="2">The sequence shown here is derived from an EMBL/GenBank/DDBJ whole genome shotgun (WGS) entry which is preliminary data.</text>
</comment>
<keyword evidence="3" id="KW-1185">Reference proteome</keyword>
<accession>A0A8X6G2L3</accession>
<feature type="compositionally biased region" description="Polar residues" evidence="1">
    <location>
        <begin position="56"/>
        <end position="69"/>
    </location>
</feature>
<organism evidence="2 3">
    <name type="scientific">Trichonephila clavata</name>
    <name type="common">Joro spider</name>
    <name type="synonym">Nephila clavata</name>
    <dbReference type="NCBI Taxonomy" id="2740835"/>
    <lineage>
        <taxon>Eukaryota</taxon>
        <taxon>Metazoa</taxon>
        <taxon>Ecdysozoa</taxon>
        <taxon>Arthropoda</taxon>
        <taxon>Chelicerata</taxon>
        <taxon>Arachnida</taxon>
        <taxon>Araneae</taxon>
        <taxon>Araneomorphae</taxon>
        <taxon>Entelegynae</taxon>
        <taxon>Araneoidea</taxon>
        <taxon>Nephilidae</taxon>
        <taxon>Trichonephila</taxon>
    </lineage>
</organism>
<gene>
    <name evidence="2" type="ORF">TNCT_712871</name>
</gene>
<evidence type="ECO:0000313" key="2">
    <source>
        <dbReference type="EMBL" id="GFQ94927.1"/>
    </source>
</evidence>
<evidence type="ECO:0000256" key="1">
    <source>
        <dbReference type="SAM" id="MobiDB-lite"/>
    </source>
</evidence>
<name>A0A8X6G2L3_TRICU</name>
<dbReference type="AlphaFoldDB" id="A0A8X6G2L3"/>